<gene>
    <name evidence="2" type="ORF">K489DRAFT_264501</name>
</gene>
<reference evidence="2" key="3">
    <citation type="submission" date="2025-08" db="UniProtKB">
        <authorList>
            <consortium name="RefSeq"/>
        </authorList>
    </citation>
    <scope>IDENTIFICATION</scope>
    <source>
        <strain evidence="2">CBS 342.82</strain>
    </source>
</reference>
<dbReference type="GeneID" id="54357871"/>
<reference evidence="2" key="2">
    <citation type="submission" date="2020-04" db="EMBL/GenBank/DDBJ databases">
        <authorList>
            <consortium name="NCBI Genome Project"/>
        </authorList>
    </citation>
    <scope>NUCLEOTIDE SEQUENCE</scope>
    <source>
        <strain evidence="2">CBS 342.82</strain>
    </source>
</reference>
<name>A0A6J3M2D0_9PEZI</name>
<keyword evidence="1" id="KW-1185">Reference proteome</keyword>
<dbReference type="OrthoDB" id="5139943at2759"/>
<sequence>MVTCHIALLQMAKAVRWDTIARRFPWPFHSDKIVLRINPPRFSAAILRLRPGAEGTLPLPLQTYHHSTTGRMHASSEWLDWYALQSQSLLRSGGTWCGYYSYGSSISDPPMVKIEFSIEESTDEGNSELRAEQCSDGYGTFSISGNVDWEGLSFRGRKRYTSSFGYGDVNGVRWLWELKLTPFGLIGDWRNDSEIARQHGQVWLWKEDWSI</sequence>
<dbReference type="AlphaFoldDB" id="A0A6J3M2D0"/>
<reference evidence="2" key="1">
    <citation type="submission" date="2020-01" db="EMBL/GenBank/DDBJ databases">
        <authorList>
            <consortium name="DOE Joint Genome Institute"/>
            <person name="Haridas S."/>
            <person name="Albert R."/>
            <person name="Binder M."/>
            <person name="Bloem J."/>
            <person name="Labutti K."/>
            <person name="Salamov A."/>
            <person name="Andreopoulos B."/>
            <person name="Baker S.E."/>
            <person name="Barry K."/>
            <person name="Bills G."/>
            <person name="Bluhm B.H."/>
            <person name="Cannon C."/>
            <person name="Castanera R."/>
            <person name="Culley D.E."/>
            <person name="Daum C."/>
            <person name="Ezra D."/>
            <person name="Gonzalez J.B."/>
            <person name="Henrissat B."/>
            <person name="Kuo A."/>
            <person name="Liang C."/>
            <person name="Lipzen A."/>
            <person name="Lutzoni F."/>
            <person name="Magnuson J."/>
            <person name="Mondo S."/>
            <person name="Nolan M."/>
            <person name="Ohm R."/>
            <person name="Pangilinan J."/>
            <person name="Park H.-J."/>
            <person name="Ramirez L."/>
            <person name="Alfaro M."/>
            <person name="Sun H."/>
            <person name="Tritt A."/>
            <person name="Yoshinaga Y."/>
            <person name="Zwiers L.-H."/>
            <person name="Turgeon B.G."/>
            <person name="Goodwin S.B."/>
            <person name="Spatafora J.W."/>
            <person name="Crous P.W."/>
            <person name="Grigoriev I.V."/>
        </authorList>
    </citation>
    <scope>NUCLEOTIDE SEQUENCE</scope>
    <source>
        <strain evidence="2">CBS 342.82</strain>
    </source>
</reference>
<protein>
    <submittedName>
        <fullName evidence="2">Uncharacterized protein</fullName>
    </submittedName>
</protein>
<evidence type="ECO:0000313" key="1">
    <source>
        <dbReference type="Proteomes" id="UP000504637"/>
    </source>
</evidence>
<dbReference type="Proteomes" id="UP000504637">
    <property type="component" value="Unplaced"/>
</dbReference>
<dbReference type="RefSeq" id="XP_033458113.1">
    <property type="nucleotide sequence ID" value="XM_033600071.1"/>
</dbReference>
<accession>A0A6J3M2D0</accession>
<evidence type="ECO:0000313" key="2">
    <source>
        <dbReference type="RefSeq" id="XP_033458113.1"/>
    </source>
</evidence>
<organism evidence="2">
    <name type="scientific">Dissoconium aciculare CBS 342.82</name>
    <dbReference type="NCBI Taxonomy" id="1314786"/>
    <lineage>
        <taxon>Eukaryota</taxon>
        <taxon>Fungi</taxon>
        <taxon>Dikarya</taxon>
        <taxon>Ascomycota</taxon>
        <taxon>Pezizomycotina</taxon>
        <taxon>Dothideomycetes</taxon>
        <taxon>Dothideomycetidae</taxon>
        <taxon>Mycosphaerellales</taxon>
        <taxon>Dissoconiaceae</taxon>
        <taxon>Dissoconium</taxon>
    </lineage>
</organism>
<proteinExistence type="predicted"/>